<feature type="region of interest" description="Disordered" evidence="1">
    <location>
        <begin position="57"/>
        <end position="78"/>
    </location>
</feature>
<dbReference type="AlphaFoldDB" id="A0A1H0ZH11"/>
<reference evidence="3" key="1">
    <citation type="submission" date="2016-10" db="EMBL/GenBank/DDBJ databases">
        <authorList>
            <person name="Varghese N."/>
            <person name="Submissions S."/>
        </authorList>
    </citation>
    <scope>NUCLEOTIDE SEQUENCE [LARGE SCALE GENOMIC DNA]</scope>
    <source>
        <strain evidence="3">DSM 45459</strain>
    </source>
</reference>
<dbReference type="Proteomes" id="UP000199301">
    <property type="component" value="Unassembled WGS sequence"/>
</dbReference>
<evidence type="ECO:0000313" key="3">
    <source>
        <dbReference type="Proteomes" id="UP000199301"/>
    </source>
</evidence>
<evidence type="ECO:0000313" key="2">
    <source>
        <dbReference type="EMBL" id="SDQ26396.1"/>
    </source>
</evidence>
<proteinExistence type="predicted"/>
<keyword evidence="3" id="KW-1185">Reference proteome</keyword>
<protein>
    <submittedName>
        <fullName evidence="2">Uncharacterized protein</fullName>
    </submittedName>
</protein>
<dbReference type="STRING" id="995062.SAMN04489718_1025"/>
<name>A0A1H0ZH11_9ACTN</name>
<dbReference type="EMBL" id="FNKO01000001">
    <property type="protein sequence ID" value="SDQ26396.1"/>
    <property type="molecule type" value="Genomic_DNA"/>
</dbReference>
<sequence>MNNAIRGEFLTLSCKDWLLGVSEKRSGMVRQGGVDFVFRSIVNSGFGVFRAGKGRGAPAWSPFPPHLAEGGASGLSNQ</sequence>
<gene>
    <name evidence="2" type="ORF">SAMN04489718_1025</name>
</gene>
<organism evidence="2 3">
    <name type="scientific">Actinopolyspora saharensis</name>
    <dbReference type="NCBI Taxonomy" id="995062"/>
    <lineage>
        <taxon>Bacteria</taxon>
        <taxon>Bacillati</taxon>
        <taxon>Actinomycetota</taxon>
        <taxon>Actinomycetes</taxon>
        <taxon>Actinopolysporales</taxon>
        <taxon>Actinopolysporaceae</taxon>
        <taxon>Actinopolyspora</taxon>
    </lineage>
</organism>
<accession>A0A1H0ZH11</accession>
<evidence type="ECO:0000256" key="1">
    <source>
        <dbReference type="SAM" id="MobiDB-lite"/>
    </source>
</evidence>